<sequence>MGMAAVVCFGEVLLRLSAPGRELLLQSPRLEVCVGGAETNVAVALSRWGHAVRLASVLPDNALGAAALDELRRHGVDVSAVLRRPGRMGLYFLAPGAGHRPSEVVYDRAGSAFATAPDALDWPRVFDGADHLHVSGVTPALGPASAQAAIAAVRAARNAGLRVSFDGNYRARLWQAWDGDAAGLLRQVLDQADIAFVDHRDVALLLGRRFEEADPAARFAAAADAAFAAFPRLARMACTVRTTHSVDHHALQGLMALREGTRHTTRTVEVRGIVDRIGGGDAFAAGVLHGLRSGLGDAEALEFGLGAGVLKHTLPGDVMLLRASDVAAFVDAGQLDVRR</sequence>
<reference evidence="6" key="1">
    <citation type="journal article" date="2019" name="Int. J. Syst. Evol. Microbiol.">
        <title>The Global Catalogue of Microorganisms (GCM) 10K type strain sequencing project: providing services to taxonomists for standard genome sequencing and annotation.</title>
        <authorList>
            <consortium name="The Broad Institute Genomics Platform"/>
            <consortium name="The Broad Institute Genome Sequencing Center for Infectious Disease"/>
            <person name="Wu L."/>
            <person name="Ma J."/>
        </authorList>
    </citation>
    <scope>NUCLEOTIDE SEQUENCE [LARGE SCALE GENOMIC DNA]</scope>
    <source>
        <strain evidence="6">CGMCC 1.13574</strain>
    </source>
</reference>
<dbReference type="InterPro" id="IPR029056">
    <property type="entry name" value="Ribokinase-like"/>
</dbReference>
<protein>
    <submittedName>
        <fullName evidence="5">Sugar kinase</fullName>
    </submittedName>
</protein>
<gene>
    <name evidence="5" type="ORF">ACFO3Q_13415</name>
</gene>
<name>A0ABV9NRM6_9GAMM</name>
<dbReference type="Pfam" id="PF00294">
    <property type="entry name" value="PfkB"/>
    <property type="match status" value="1"/>
</dbReference>
<dbReference type="RefSeq" id="WP_377005239.1">
    <property type="nucleotide sequence ID" value="NZ_JBHSGG010000037.1"/>
</dbReference>
<dbReference type="GO" id="GO:0016301">
    <property type="term" value="F:kinase activity"/>
    <property type="evidence" value="ECO:0007669"/>
    <property type="project" value="UniProtKB-KW"/>
</dbReference>
<evidence type="ECO:0000259" key="4">
    <source>
        <dbReference type="Pfam" id="PF00294"/>
    </source>
</evidence>
<evidence type="ECO:0000313" key="5">
    <source>
        <dbReference type="EMBL" id="MFC4729168.1"/>
    </source>
</evidence>
<dbReference type="CDD" id="cd01166">
    <property type="entry name" value="KdgK"/>
    <property type="match status" value="1"/>
</dbReference>
<organism evidence="5 6">
    <name type="scientific">Coralloluteibacterium thermophilum</name>
    <dbReference type="NCBI Taxonomy" id="2707049"/>
    <lineage>
        <taxon>Bacteria</taxon>
        <taxon>Pseudomonadati</taxon>
        <taxon>Pseudomonadota</taxon>
        <taxon>Gammaproteobacteria</taxon>
        <taxon>Lysobacterales</taxon>
        <taxon>Lysobacteraceae</taxon>
        <taxon>Coralloluteibacterium</taxon>
    </lineage>
</organism>
<dbReference type="Gene3D" id="3.40.1190.20">
    <property type="match status" value="1"/>
</dbReference>
<dbReference type="SUPFAM" id="SSF53613">
    <property type="entry name" value="Ribokinase-like"/>
    <property type="match status" value="1"/>
</dbReference>
<keyword evidence="3 5" id="KW-0418">Kinase</keyword>
<dbReference type="EMBL" id="JBHSGG010000037">
    <property type="protein sequence ID" value="MFC4729168.1"/>
    <property type="molecule type" value="Genomic_DNA"/>
</dbReference>
<evidence type="ECO:0000256" key="1">
    <source>
        <dbReference type="ARBA" id="ARBA00010688"/>
    </source>
</evidence>
<proteinExistence type="inferred from homology"/>
<dbReference type="PANTHER" id="PTHR43320">
    <property type="entry name" value="SUGAR KINASE"/>
    <property type="match status" value="1"/>
</dbReference>
<dbReference type="InterPro" id="IPR052700">
    <property type="entry name" value="Carb_kinase_PfkB-like"/>
</dbReference>
<feature type="domain" description="Carbohydrate kinase PfkB" evidence="4">
    <location>
        <begin position="3"/>
        <end position="312"/>
    </location>
</feature>
<keyword evidence="2" id="KW-0808">Transferase</keyword>
<comment type="caution">
    <text evidence="5">The sequence shown here is derived from an EMBL/GenBank/DDBJ whole genome shotgun (WGS) entry which is preliminary data.</text>
</comment>
<keyword evidence="6" id="KW-1185">Reference proteome</keyword>
<dbReference type="InterPro" id="IPR011611">
    <property type="entry name" value="PfkB_dom"/>
</dbReference>
<dbReference type="Proteomes" id="UP001595892">
    <property type="component" value="Unassembled WGS sequence"/>
</dbReference>
<accession>A0ABV9NRM6</accession>
<dbReference type="PANTHER" id="PTHR43320:SF2">
    <property type="entry name" value="2-DEHYDRO-3-DEOXYGLUCONOKINASE_2-DEHYDRO-3-DEOXYGALACTONOKINASE"/>
    <property type="match status" value="1"/>
</dbReference>
<evidence type="ECO:0000256" key="2">
    <source>
        <dbReference type="ARBA" id="ARBA00022679"/>
    </source>
</evidence>
<evidence type="ECO:0000256" key="3">
    <source>
        <dbReference type="ARBA" id="ARBA00022777"/>
    </source>
</evidence>
<comment type="similarity">
    <text evidence="1">Belongs to the carbohydrate kinase PfkB family.</text>
</comment>
<evidence type="ECO:0000313" key="6">
    <source>
        <dbReference type="Proteomes" id="UP001595892"/>
    </source>
</evidence>